<dbReference type="Proteomes" id="UP000294359">
    <property type="component" value="Chromosome"/>
</dbReference>
<feature type="transmembrane region" description="Helical" evidence="1">
    <location>
        <begin position="31"/>
        <end position="55"/>
    </location>
</feature>
<keyword evidence="1" id="KW-0472">Membrane</keyword>
<evidence type="ECO:0000256" key="1">
    <source>
        <dbReference type="SAM" id="Phobius"/>
    </source>
</evidence>
<dbReference type="RefSeq" id="WP_134383062.1">
    <property type="nucleotide sequence ID" value="NZ_BMWW01000010.1"/>
</dbReference>
<gene>
    <name evidence="2" type="ORF">E1742_01430</name>
</gene>
<evidence type="ECO:0000313" key="3">
    <source>
        <dbReference type="Proteomes" id="UP000294359"/>
    </source>
</evidence>
<keyword evidence="3" id="KW-1185">Reference proteome</keyword>
<proteinExistence type="predicted"/>
<organism evidence="2 3">
    <name type="scientific">Pseudoduganella plicata</name>
    <dbReference type="NCBI Taxonomy" id="321984"/>
    <lineage>
        <taxon>Bacteria</taxon>
        <taxon>Pseudomonadati</taxon>
        <taxon>Pseudomonadota</taxon>
        <taxon>Betaproteobacteria</taxon>
        <taxon>Burkholderiales</taxon>
        <taxon>Oxalobacteraceae</taxon>
        <taxon>Telluria group</taxon>
        <taxon>Pseudoduganella</taxon>
    </lineage>
</organism>
<evidence type="ECO:0000313" key="2">
    <source>
        <dbReference type="EMBL" id="QBQ34984.1"/>
    </source>
</evidence>
<keyword evidence="1" id="KW-0812">Transmembrane</keyword>
<protein>
    <submittedName>
        <fullName evidence="2">Uncharacterized protein</fullName>
    </submittedName>
</protein>
<sequence length="226" mass="25341">MDAMSPAAPATPAARAGARVPLPYWVRYFALIRPAAITFAVTAIVTIGAVVTSYWKLYGARQHELQAQGARDAERQRFVHVEAEKQDIRTYQPLYVELRRRGFVGTENRLDWVEAIRQIQEGRKLLPLTYQIEPQQTYKLTGPVATGEYQLRGSRMQVHMDLLHELDLINFLVDLRQRGVFTVQDCSIKRATTAGNTALAPALTADCTLNWLTLTTPAAPRHQGGI</sequence>
<reference evidence="2 3" key="1">
    <citation type="submission" date="2019-03" db="EMBL/GenBank/DDBJ databases">
        <title>Draft Genome Sequences of Six Type Strains of the Genus Massilia.</title>
        <authorList>
            <person name="Miess H."/>
            <person name="Frediansyhah A."/>
            <person name="Gross H."/>
        </authorList>
    </citation>
    <scope>NUCLEOTIDE SEQUENCE [LARGE SCALE GENOMIC DNA]</scope>
    <source>
        <strain evidence="2 3">DSM 17505</strain>
    </source>
</reference>
<name>A0ABX5S6Q4_9BURK</name>
<accession>A0ABX5S6Q4</accession>
<dbReference type="EMBL" id="CP038026">
    <property type="protein sequence ID" value="QBQ34984.1"/>
    <property type="molecule type" value="Genomic_DNA"/>
</dbReference>
<keyword evidence="1" id="KW-1133">Transmembrane helix</keyword>